<reference evidence="6 7" key="1">
    <citation type="journal article" date="2019" name="Int. J. Syst. Evol. Microbiol.">
        <title>The Global Catalogue of Microorganisms (GCM) 10K type strain sequencing project: providing services to taxonomists for standard genome sequencing and annotation.</title>
        <authorList>
            <consortium name="The Broad Institute Genomics Platform"/>
            <consortium name="The Broad Institute Genome Sequencing Center for Infectious Disease"/>
            <person name="Wu L."/>
            <person name="Ma J."/>
        </authorList>
    </citation>
    <scope>NUCLEOTIDE SEQUENCE [LARGE SCALE GENOMIC DNA]</scope>
    <source>
        <strain evidence="6 7">JCM 16343</strain>
    </source>
</reference>
<dbReference type="Gene3D" id="3.30.750.44">
    <property type="match status" value="1"/>
</dbReference>
<dbReference type="SUPFAM" id="SSF52096">
    <property type="entry name" value="ClpP/crotonase"/>
    <property type="match status" value="1"/>
</dbReference>
<evidence type="ECO:0000256" key="2">
    <source>
        <dbReference type="ARBA" id="ARBA00022801"/>
    </source>
</evidence>
<keyword evidence="7" id="KW-1185">Reference proteome</keyword>
<dbReference type="PANTHER" id="PTHR32060">
    <property type="entry name" value="TAIL-SPECIFIC PROTEASE"/>
    <property type="match status" value="1"/>
</dbReference>
<dbReference type="Gene3D" id="3.90.226.10">
    <property type="entry name" value="2-enoyl-CoA Hydratase, Chain A, domain 1"/>
    <property type="match status" value="1"/>
</dbReference>
<evidence type="ECO:0000256" key="3">
    <source>
        <dbReference type="ARBA" id="ARBA00022825"/>
    </source>
</evidence>
<feature type="domain" description="Tail specific protease" evidence="5">
    <location>
        <begin position="258"/>
        <end position="444"/>
    </location>
</feature>
<dbReference type="SMART" id="SM00245">
    <property type="entry name" value="TSPc"/>
    <property type="match status" value="1"/>
</dbReference>
<dbReference type="SUPFAM" id="SSF50156">
    <property type="entry name" value="PDZ domain-like"/>
    <property type="match status" value="1"/>
</dbReference>
<dbReference type="EMBL" id="BAAAFR010000001">
    <property type="protein sequence ID" value="GAA0311862.1"/>
    <property type="molecule type" value="Genomic_DNA"/>
</dbReference>
<dbReference type="InterPro" id="IPR029045">
    <property type="entry name" value="ClpP/crotonase-like_dom_sf"/>
</dbReference>
<evidence type="ECO:0000256" key="4">
    <source>
        <dbReference type="SAM" id="SignalP"/>
    </source>
</evidence>
<keyword evidence="1" id="KW-0645">Protease</keyword>
<dbReference type="PANTHER" id="PTHR32060:SF30">
    <property type="entry name" value="CARBOXY-TERMINAL PROCESSING PROTEASE CTPA"/>
    <property type="match status" value="1"/>
</dbReference>
<evidence type="ECO:0000259" key="5">
    <source>
        <dbReference type="SMART" id="SM00245"/>
    </source>
</evidence>
<dbReference type="CDD" id="cd07560">
    <property type="entry name" value="Peptidase_S41_CPP"/>
    <property type="match status" value="1"/>
</dbReference>
<organism evidence="6 7">
    <name type="scientific">Psychrobacter aestuarii</name>
    <dbReference type="NCBI Taxonomy" id="556327"/>
    <lineage>
        <taxon>Bacteria</taxon>
        <taxon>Pseudomonadati</taxon>
        <taxon>Pseudomonadota</taxon>
        <taxon>Gammaproteobacteria</taxon>
        <taxon>Moraxellales</taxon>
        <taxon>Moraxellaceae</taxon>
        <taxon>Psychrobacter</taxon>
    </lineage>
</organism>
<dbReference type="InterPro" id="IPR004447">
    <property type="entry name" value="Peptidase_S41A"/>
</dbReference>
<dbReference type="InterPro" id="IPR005151">
    <property type="entry name" value="Tail-specific_protease"/>
</dbReference>
<sequence length="479" mass="51628">MHKAIYKLLHASVGRVLVPSRLTQACSVGLVGALLLPVTAFAAPDATKGIELISLQGDAVPAGNGFDDGEGINEDDWIDGERDMSAVDDDLSEDTFDIEDLPIEEASNNPVAHVSLNAISPETLKTFVSVIDLVRREYVDPVNDEVLFNNAMSGMLSKLDAHAEFLDAEAYENLRAFTQGDVGDVGISAAYDENAGYWVITKVLSNSSAAKQGIKTGDYLHQIDELRLDTEQQDNDVAQMLTGIAGTQVDVVTSRAGRRKHTSTLQRNNSHPQTIETKLVDGMAVIKLPAFQNNSREKILQGLTQLDAPISGVVIDVRDNPGGVLDAAVQVASLFMENTDVVKVKSRKEPLQTLSTKGSALLKRLPVVVLQNRYSASAAEVLASSLQTQKRATIVGEVSYGKGSVQSVIPLDDEHAVKLTVAHYLTAKGKSIDEVGVTPDIALIDDERTWEDKALAVLQDKAYTPGIRFVSKNKAASKK</sequence>
<keyword evidence="3" id="KW-0720">Serine protease</keyword>
<feature type="chain" id="PRO_5047317341" description="Tail specific protease domain-containing protein" evidence="4">
    <location>
        <begin position="43"/>
        <end position="479"/>
    </location>
</feature>
<protein>
    <recommendedName>
        <fullName evidence="5">Tail specific protease domain-containing protein</fullName>
    </recommendedName>
</protein>
<name>A0ABN0VMM6_9GAMM</name>
<comment type="caution">
    <text evidence="6">The sequence shown here is derived from an EMBL/GenBank/DDBJ whole genome shotgun (WGS) entry which is preliminary data.</text>
</comment>
<keyword evidence="4" id="KW-0732">Signal</keyword>
<dbReference type="RefSeq" id="WP_201503852.1">
    <property type="nucleotide sequence ID" value="NZ_BAAAFR010000001.1"/>
</dbReference>
<keyword evidence="2" id="KW-0378">Hydrolase</keyword>
<evidence type="ECO:0000313" key="6">
    <source>
        <dbReference type="EMBL" id="GAA0311862.1"/>
    </source>
</evidence>
<dbReference type="InterPro" id="IPR036034">
    <property type="entry name" value="PDZ_sf"/>
</dbReference>
<feature type="signal peptide" evidence="4">
    <location>
        <begin position="1"/>
        <end position="42"/>
    </location>
</feature>
<proteinExistence type="predicted"/>
<accession>A0ABN0VMM6</accession>
<dbReference type="NCBIfam" id="TIGR00225">
    <property type="entry name" value="prc"/>
    <property type="match status" value="1"/>
</dbReference>
<gene>
    <name evidence="6" type="ORF">GCM10009129_06500</name>
</gene>
<evidence type="ECO:0000256" key="1">
    <source>
        <dbReference type="ARBA" id="ARBA00022670"/>
    </source>
</evidence>
<evidence type="ECO:0000313" key="7">
    <source>
        <dbReference type="Proteomes" id="UP001501787"/>
    </source>
</evidence>
<dbReference type="Pfam" id="PF03572">
    <property type="entry name" value="Peptidase_S41"/>
    <property type="match status" value="1"/>
</dbReference>
<dbReference type="Gene3D" id="2.30.42.10">
    <property type="match status" value="1"/>
</dbReference>
<dbReference type="Proteomes" id="UP001501787">
    <property type="component" value="Unassembled WGS sequence"/>
</dbReference>